<name>A0A6A3P6V2_9STRA</name>
<protein>
    <recommendedName>
        <fullName evidence="3">Reverse transcriptase domain-containing protein</fullName>
    </recommendedName>
</protein>
<dbReference type="PANTHER" id="PTHR33050">
    <property type="entry name" value="REVERSE TRANSCRIPTASE DOMAIN-CONTAINING PROTEIN"/>
    <property type="match status" value="1"/>
</dbReference>
<evidence type="ECO:0000313" key="2">
    <source>
        <dbReference type="Proteomes" id="UP000429607"/>
    </source>
</evidence>
<dbReference type="Proteomes" id="UP000429607">
    <property type="component" value="Unassembled WGS sequence"/>
</dbReference>
<gene>
    <name evidence="1" type="ORF">PR001_g3900</name>
</gene>
<dbReference type="InterPro" id="IPR043502">
    <property type="entry name" value="DNA/RNA_pol_sf"/>
</dbReference>
<dbReference type="EMBL" id="QXFV01000151">
    <property type="protein sequence ID" value="KAE9048232.1"/>
    <property type="molecule type" value="Genomic_DNA"/>
</dbReference>
<evidence type="ECO:0000313" key="1">
    <source>
        <dbReference type="EMBL" id="KAE9048232.1"/>
    </source>
</evidence>
<dbReference type="PANTHER" id="PTHR33050:SF7">
    <property type="entry name" value="RIBONUCLEASE H"/>
    <property type="match status" value="1"/>
</dbReference>
<organism evidence="1 2">
    <name type="scientific">Phytophthora rubi</name>
    <dbReference type="NCBI Taxonomy" id="129364"/>
    <lineage>
        <taxon>Eukaryota</taxon>
        <taxon>Sar</taxon>
        <taxon>Stramenopiles</taxon>
        <taxon>Oomycota</taxon>
        <taxon>Peronosporomycetes</taxon>
        <taxon>Peronosporales</taxon>
        <taxon>Peronosporaceae</taxon>
        <taxon>Phytophthora</taxon>
    </lineage>
</organism>
<dbReference type="InterPro" id="IPR052055">
    <property type="entry name" value="Hepadnavirus_pol/RT"/>
</dbReference>
<reference evidence="1 2" key="1">
    <citation type="submission" date="2018-09" db="EMBL/GenBank/DDBJ databases">
        <title>Genomic investigation of the strawberry pathogen Phytophthora fragariae indicates pathogenicity is determined by transcriptional variation in three key races.</title>
        <authorList>
            <person name="Adams T.M."/>
            <person name="Armitage A.D."/>
            <person name="Sobczyk M.K."/>
            <person name="Bates H.J."/>
            <person name="Dunwell J.M."/>
            <person name="Nellist C.F."/>
            <person name="Harrison R.J."/>
        </authorList>
    </citation>
    <scope>NUCLEOTIDE SEQUENCE [LARGE SCALE GENOMIC DNA]</scope>
    <source>
        <strain evidence="1 2">SCRP249</strain>
    </source>
</reference>
<evidence type="ECO:0008006" key="3">
    <source>
        <dbReference type="Google" id="ProtNLM"/>
    </source>
</evidence>
<accession>A0A6A3P6V2</accession>
<comment type="caution">
    <text evidence="1">The sequence shown here is derived from an EMBL/GenBank/DDBJ whole genome shotgun (WGS) entry which is preliminary data.</text>
</comment>
<dbReference type="SUPFAM" id="SSF56672">
    <property type="entry name" value="DNA/RNA polymerases"/>
    <property type="match status" value="1"/>
</dbReference>
<sequence>MSADAEAQKLVRQQQEAAALVTLSAHTAEVVRNRLEQDLLAEEVRQSIALRQLGWQRDPNGSTPSLGLDLLAKRTISTFIRDNKVGVAEAARLYRRETDCDSRPNKALSPDRFKHLLKEYPHLSTLLDIAENGITPVWVSDQPHSRRANKNHSSFNRHLQAALRSIRKGQDTGRYLVVDADILDQWQSVQCSPFGAVEKGDVDPSLEIRLIHDLSYPAGTSINDCLDKSCLPDIEYAYVTTLALRIEYLASMYPAHQVRILKGDVKGAYRHLMTNANHVHRMAGLIQELDALVIDLAAPFGWSGSPKFYGAFGRAISWLVATNSPATVSNSDDQTPFFGYEWVDDHVMIEVDMNNRLQFAEATLRHAMLAILEPRSVNESKFSSWETRLTVLGLTWDTIKRTVSIPQDKIDKGISRIETLLSKGSATKTELNKILGSLRYISTCLRTAKPFFQQVQSSTTRWPHFGKIPLTEAAITDLLWFLHILREGQLSELPLCMFGATPKPDFHLYMDASDMGLAVLHPARNEFLQIRFDTEEHELIKSGVLSINVREHLCIALAVWAWGRHMTADSPSTVHHIRCWSDNASAVAWSNRLASPCSAAQEINRAIGLGEAVFNIRMSAAHLPGTINRMADAASRACLAIKKFGRWKSEAVEIYTTLKDDITASLASKMISKRS</sequence>
<proteinExistence type="predicted"/>
<dbReference type="AlphaFoldDB" id="A0A6A3P6V2"/>